<comment type="subcellular location">
    <subcellularLocation>
        <location evidence="1">Cytoplasm</location>
    </subcellularLocation>
</comment>
<feature type="compositionally biased region" description="Polar residues" evidence="7">
    <location>
        <begin position="1886"/>
        <end position="1897"/>
    </location>
</feature>
<feature type="region of interest" description="Disordered" evidence="7">
    <location>
        <begin position="1462"/>
        <end position="1500"/>
    </location>
</feature>
<dbReference type="OMA" id="RHNASDP"/>
<evidence type="ECO:0000259" key="8">
    <source>
        <dbReference type="PROSITE" id="PS50021"/>
    </source>
</evidence>
<dbReference type="InterPro" id="IPR043936">
    <property type="entry name" value="HOOK_N"/>
</dbReference>
<feature type="compositionally biased region" description="Polar residues" evidence="7">
    <location>
        <begin position="1849"/>
        <end position="1859"/>
    </location>
</feature>
<feature type="coiled-coil region" evidence="6">
    <location>
        <begin position="998"/>
        <end position="1068"/>
    </location>
</feature>
<feature type="region of interest" description="Disordered" evidence="7">
    <location>
        <begin position="1849"/>
        <end position="1869"/>
    </location>
</feature>
<dbReference type="GO" id="GO:0031122">
    <property type="term" value="P:cytoplasmic microtubule organization"/>
    <property type="evidence" value="ECO:0007669"/>
    <property type="project" value="TreeGrafter"/>
</dbReference>
<evidence type="ECO:0000256" key="3">
    <source>
        <dbReference type="ARBA" id="ARBA00022658"/>
    </source>
</evidence>
<feature type="region of interest" description="Disordered" evidence="7">
    <location>
        <begin position="1673"/>
        <end position="1711"/>
    </location>
</feature>
<evidence type="ECO:0000256" key="1">
    <source>
        <dbReference type="ARBA" id="ARBA00004496"/>
    </source>
</evidence>
<gene>
    <name evidence="9" type="ORF">XELAEV_18039541mg</name>
</gene>
<feature type="compositionally biased region" description="Polar residues" evidence="7">
    <location>
        <begin position="1475"/>
        <end position="1485"/>
    </location>
</feature>
<dbReference type="GO" id="GO:0007165">
    <property type="term" value="P:signal transduction"/>
    <property type="evidence" value="ECO:0007669"/>
    <property type="project" value="UniProtKB-ARBA"/>
</dbReference>
<keyword evidence="3" id="KW-0344">Guanine-nucleotide releasing factor</keyword>
<feature type="region of interest" description="Disordered" evidence="7">
    <location>
        <begin position="1996"/>
        <end position="2015"/>
    </location>
</feature>
<dbReference type="InterPro" id="IPR001715">
    <property type="entry name" value="CH_dom"/>
</dbReference>
<dbReference type="FunFam" id="1.10.418.10:FF:000035">
    <property type="entry name" value="girdin isoform X1"/>
    <property type="match status" value="1"/>
</dbReference>
<dbReference type="Gene3D" id="1.10.418.10">
    <property type="entry name" value="Calponin-like domain"/>
    <property type="match status" value="2"/>
</dbReference>
<evidence type="ECO:0000256" key="6">
    <source>
        <dbReference type="SAM" id="Coils"/>
    </source>
</evidence>
<feature type="coiled-coil region" evidence="6">
    <location>
        <begin position="305"/>
        <end position="484"/>
    </location>
</feature>
<feature type="region of interest" description="Disordered" evidence="7">
    <location>
        <begin position="1536"/>
        <end position="1648"/>
    </location>
</feature>
<feature type="compositionally biased region" description="Low complexity" evidence="7">
    <location>
        <begin position="2095"/>
        <end position="2104"/>
    </location>
</feature>
<feature type="coiled-coil region" evidence="6">
    <location>
        <begin position="1170"/>
        <end position="1291"/>
    </location>
</feature>
<dbReference type="GO" id="GO:0005737">
    <property type="term" value="C:cytoplasm"/>
    <property type="evidence" value="ECO:0007669"/>
    <property type="project" value="UniProtKB-SubCell"/>
</dbReference>
<feature type="region of interest" description="Disordered" evidence="7">
    <location>
        <begin position="1886"/>
        <end position="1913"/>
    </location>
</feature>
<evidence type="ECO:0000313" key="10">
    <source>
        <dbReference type="Proteomes" id="UP000694892"/>
    </source>
</evidence>
<evidence type="ECO:0000256" key="4">
    <source>
        <dbReference type="ARBA" id="ARBA00023054"/>
    </source>
</evidence>
<dbReference type="Pfam" id="PF19047">
    <property type="entry name" value="HOOK_N"/>
    <property type="match status" value="1"/>
</dbReference>
<dbReference type="GO" id="GO:0005085">
    <property type="term" value="F:guanyl-nucleotide exchange factor activity"/>
    <property type="evidence" value="ECO:0007669"/>
    <property type="project" value="UniProtKB-KW"/>
</dbReference>
<dbReference type="GO" id="GO:0005813">
    <property type="term" value="C:centrosome"/>
    <property type="evidence" value="ECO:0007669"/>
    <property type="project" value="TreeGrafter"/>
</dbReference>
<keyword evidence="2" id="KW-0963">Cytoplasm</keyword>
<evidence type="ECO:0000256" key="5">
    <source>
        <dbReference type="ARBA" id="ARBA00061299"/>
    </source>
</evidence>
<feature type="compositionally biased region" description="Basic and acidic residues" evidence="7">
    <location>
        <begin position="1465"/>
        <end position="1474"/>
    </location>
</feature>
<feature type="coiled-coil region" evidence="6">
    <location>
        <begin position="1327"/>
        <end position="1435"/>
    </location>
</feature>
<dbReference type="GO" id="GO:0008017">
    <property type="term" value="F:microtubule binding"/>
    <property type="evidence" value="ECO:0007669"/>
    <property type="project" value="TreeGrafter"/>
</dbReference>
<name>A0A974C807_XENLA</name>
<dbReference type="Proteomes" id="UP000694892">
    <property type="component" value="Chromosome 8L"/>
</dbReference>
<sequence>MDTTISQQMDHFLESPLVTWVKTFGPCGNENESKLAMYMELVDGVFLNKIMVQIDPRPSNQRVNKHVNNDVNRRVQNLTILVRHIKAYYQEVLQQLIVMNLPNVLLISKDPLTDKSMEELKKILLLMLGCAVQNLNVTLAAKRYCSVKLQSYCYRALAIEKLTTGSRAPQATSGGKKHLLSRYNLFLFQCERKEEYIERIKQLDIETQAGIVSHIQEVTHNQENVFDLQWLELSDMAPEELDSLSRNMALHLKRLIDERDECKEVIVDLTQERDYLQFQNHPSPVKSSSPDTSANMVSHLSSEDKKHLAVELAESKAKLRRIRQELEEKSELLLDTKHEVERLNLELQKIKQENFQLASEARTARTYRDEIDSLKERASKVDRLENELARCKEKLHDVDFYKARMDELREDNMILIETKSMLEEQLAAARTRTDKLHELEKENLQLKSKIHDLELDRYSDKNRIEELLEENMVLEIAQKQSMNESAQLGWELDQLSKSTDLSDARKSFVFELNETTSSKILKLEKENQSLQNIIQDLREASLTLEEGNLKGQEWEKENQQLSKKIENLNQQIERERQSSLDLESLSEDLLKEKDQLSQALENIKSQKERQIKELEQENKHLIQTLEAVRQRSQVSTEARVKDIEMENRILHETIKDTSSKMNELEYEKKQLQKAFDQSKEQVEKLDKMEKEVHRLEKQNEILTKKVTSIKIVEEKMQGLEKENEVLEGENIVLKKSLDTLQNVTIKLEVLESENKQLDEENLELRRAVEAMRFSCAKSTQIERENNELQKEKEELQKNVELLKALGKKSERLEVSYQGLNDENWRLQQMLDTGNKKINDLEKELHDTEKENKDLQRTLEEMKICNKRLERMEEENKAKEQEMVQLEKDNKILQKESKRLWQQVELKDAILDDNTVKLADLEKENRALEKEISKLRDLSTKTRDLERENKDLLQQMTVDKRTLATLREDLVLEKLKTQQMSSELDKLSLELEKIGLNKESMLQDENSNAEKKYKLLENKIESTLKTTLAVKENKIVALEMKIEETSSLNQQLQNELNSIKKDIIASKENLRGAAHNSYTQLSSKQDCNSQINGQRETTVELLKFKDRTIELERNNAALQAEKKLFREQLQHLESHNLNLSSQMGTLQKQVTFLQEHNTALQTQTANLQVENATATSQVASLKSQISQFQNQLSARESENEILQQQKEHLRVTHESLLQDHEQLGSLYERQSAEYEGMISQHSSLKSQYKSLEQAHRSLEESYSTLIKHKKELEDLDAVLKKEQDVLQQERRKNFVAMEENQKLKTDLERLNFLHGELQTEYSSLHKHTKEVKTSLNNAQMELNRWQARFDELKEQHQTMDISLTKLDNHCELLTRLKSNLEEENHHLLSQIQMLSQQNQMLLEQSMETKEQYHEEQKQYIDKLHDLRRQKEKLEEKIMDQYKFYDPTPKKKSHWSGAKAIAKLIKPKKEPSRESVKSPTDVQSKTMDNAEMAASPSSMRPLRLQQESLDNSSLGSDEKGSPKVLASKVLVEVAQRQHRMSYHGSSSEQTDGPEHLSRSRRMESGSRAFSTSAIHLTAPAHNAKVPHLSRPKGYNSDDNQSDQLHEAESNAGSSRVPWTSSLEVSRSASNSSSPLTLKGRPESVSSEDMIPTKDIATLSRESNLYHPNAVMLGATKNRESPVNRNSLHLYDYPEKKNSSRTPTRPRPGSPGSEMVTLEEFLQESSRQSPPSRRHSLNDSELITLHQFLFEAETLHPSSQSPSPTLHLKDPSQTAVPKSLPSAENCEWRKRADRASRRAASLYIPRDMVTNRDDMLGDLFKKTEDPPDIRSPMSELIFKDAAQMPTSYVSPTVKVTGNTTKPGQYVKPHPRQLDAPLNVTSSLRHQANVYSATSSSQSPEPQALSPHGAMGSRGNSLSRAFSLASADLLKENGPEVVMQEKSDVETPVGKDFGRYMIRSSTPLGSQSSLREKPQSARMQHMLRGDDRQYRSLDSRRLSLALPKEETTPPQPAPSASSLQQHYTLGHSAIRGKPKLLSRSGEVALVSPVRPISSIPELEATQGLASAGPGKSRSTSPDCSPAPVCEEEPNKSETLKSTPASPDPSADPQTVWYEYGCV</sequence>
<dbReference type="SUPFAM" id="SSF116907">
    <property type="entry name" value="Hook domain"/>
    <property type="match status" value="2"/>
</dbReference>
<dbReference type="PANTHER" id="PTHR18947">
    <property type="entry name" value="HOOK PROTEINS"/>
    <property type="match status" value="1"/>
</dbReference>
<dbReference type="EMBL" id="CM004480">
    <property type="protein sequence ID" value="OCT68243.1"/>
    <property type="molecule type" value="Genomic_DNA"/>
</dbReference>
<dbReference type="PANTHER" id="PTHR18947:SF31">
    <property type="entry name" value="PROTEIN DAPLE"/>
    <property type="match status" value="1"/>
</dbReference>
<feature type="coiled-coil region" evidence="6">
    <location>
        <begin position="513"/>
        <end position="954"/>
    </location>
</feature>
<organism evidence="9 10">
    <name type="scientific">Xenopus laevis</name>
    <name type="common">African clawed frog</name>
    <dbReference type="NCBI Taxonomy" id="8355"/>
    <lineage>
        <taxon>Eukaryota</taxon>
        <taxon>Metazoa</taxon>
        <taxon>Chordata</taxon>
        <taxon>Craniata</taxon>
        <taxon>Vertebrata</taxon>
        <taxon>Euteleostomi</taxon>
        <taxon>Amphibia</taxon>
        <taxon>Batrachia</taxon>
        <taxon>Anura</taxon>
        <taxon>Pipoidea</taxon>
        <taxon>Pipidae</taxon>
        <taxon>Xenopodinae</taxon>
        <taxon>Xenopus</taxon>
        <taxon>Xenopus</taxon>
    </lineage>
</organism>
<dbReference type="GO" id="GO:0030705">
    <property type="term" value="P:cytoskeleton-dependent intracellular transport"/>
    <property type="evidence" value="ECO:0007669"/>
    <property type="project" value="InterPro"/>
</dbReference>
<feature type="region of interest" description="Disordered" evidence="7">
    <location>
        <begin position="1752"/>
        <end position="1780"/>
    </location>
</feature>
<dbReference type="InterPro" id="IPR036872">
    <property type="entry name" value="CH_dom_sf"/>
</dbReference>
<dbReference type="Gene3D" id="1.10.287.1490">
    <property type="match status" value="1"/>
</dbReference>
<evidence type="ECO:0000313" key="9">
    <source>
        <dbReference type="EMBL" id="OCT68243.1"/>
    </source>
</evidence>
<feature type="compositionally biased region" description="Basic and acidic residues" evidence="7">
    <location>
        <begin position="1550"/>
        <end position="1562"/>
    </location>
</feature>
<evidence type="ECO:0000256" key="7">
    <source>
        <dbReference type="SAM" id="MobiDB-lite"/>
    </source>
</evidence>
<feature type="domain" description="Calponin-homology (CH)" evidence="8">
    <location>
        <begin position="11"/>
        <end position="131"/>
    </location>
</feature>
<dbReference type="GO" id="GO:0051959">
    <property type="term" value="F:dynein light intermediate chain binding"/>
    <property type="evidence" value="ECO:0007669"/>
    <property type="project" value="TreeGrafter"/>
</dbReference>
<accession>A0A974C807</accession>
<evidence type="ECO:0000256" key="2">
    <source>
        <dbReference type="ARBA" id="ARBA00022490"/>
    </source>
</evidence>
<comment type="similarity">
    <text evidence="5">Belongs to the CCDC88 family.</text>
</comment>
<feature type="coiled-coil region" evidence="6">
    <location>
        <begin position="1100"/>
        <end position="1134"/>
    </location>
</feature>
<keyword evidence="4 6" id="KW-0175">Coiled coil</keyword>
<feature type="region of interest" description="Disordered" evidence="7">
    <location>
        <begin position="2044"/>
        <end position="2106"/>
    </location>
</feature>
<dbReference type="PROSITE" id="PS50021">
    <property type="entry name" value="CH"/>
    <property type="match status" value="1"/>
</dbReference>
<feature type="compositionally biased region" description="Polar residues" evidence="7">
    <location>
        <begin position="1608"/>
        <end position="1633"/>
    </location>
</feature>
<reference evidence="10" key="1">
    <citation type="journal article" date="2016" name="Nature">
        <title>Genome evolution in the allotetraploid frog Xenopus laevis.</title>
        <authorList>
            <person name="Session A.M."/>
            <person name="Uno Y."/>
            <person name="Kwon T."/>
            <person name="Chapman J.A."/>
            <person name="Toyoda A."/>
            <person name="Takahashi S."/>
            <person name="Fukui A."/>
            <person name="Hikosaka A."/>
            <person name="Suzuki A."/>
            <person name="Kondo M."/>
            <person name="van Heeringen S.J."/>
            <person name="Quigley I."/>
            <person name="Heinz S."/>
            <person name="Ogino H."/>
            <person name="Ochi H."/>
            <person name="Hellsten U."/>
            <person name="Lyons J.B."/>
            <person name="Simakov O."/>
            <person name="Putnam N."/>
            <person name="Stites J."/>
            <person name="Kuroki Y."/>
            <person name="Tanaka T."/>
            <person name="Michiue T."/>
            <person name="Watanabe M."/>
            <person name="Bogdanovic O."/>
            <person name="Lister R."/>
            <person name="Georgiou G."/>
            <person name="Paranjpe S.S."/>
            <person name="van Kruijsbergen I."/>
            <person name="Shu S."/>
            <person name="Carlson J."/>
            <person name="Kinoshita T."/>
            <person name="Ohta Y."/>
            <person name="Mawaribuchi S."/>
            <person name="Jenkins J."/>
            <person name="Grimwood J."/>
            <person name="Schmutz J."/>
            <person name="Mitros T."/>
            <person name="Mozaffari S.V."/>
            <person name="Suzuki Y."/>
            <person name="Haramoto Y."/>
            <person name="Yamamoto T.S."/>
            <person name="Takagi C."/>
            <person name="Heald R."/>
            <person name="Miller K."/>
            <person name="Haudenschild C."/>
            <person name="Kitzman J."/>
            <person name="Nakayama T."/>
            <person name="Izutsu Y."/>
            <person name="Robert J."/>
            <person name="Fortriede J."/>
            <person name="Burns K."/>
            <person name="Lotay V."/>
            <person name="Karimi K."/>
            <person name="Yasuoka Y."/>
            <person name="Dichmann D.S."/>
            <person name="Flajnik M.F."/>
            <person name="Houston D.W."/>
            <person name="Shendure J."/>
            <person name="DuPasquier L."/>
            <person name="Vize P.D."/>
            <person name="Zorn A.M."/>
            <person name="Ito M."/>
            <person name="Marcotte E.M."/>
            <person name="Wallingford J.B."/>
            <person name="Ito Y."/>
            <person name="Asashima M."/>
            <person name="Ueno N."/>
            <person name="Matsuda Y."/>
            <person name="Veenstra G.J."/>
            <person name="Fujiyama A."/>
            <person name="Harland R.M."/>
            <person name="Taira M."/>
            <person name="Rokhsar D.S."/>
        </authorList>
    </citation>
    <scope>NUCLEOTIDE SEQUENCE [LARGE SCALE GENOMIC DNA]</scope>
    <source>
        <strain evidence="10">J</strain>
    </source>
</reference>
<proteinExistence type="inferred from homology"/>
<protein>
    <recommendedName>
        <fullName evidence="8">Calponin-homology (CH) domain-containing protein</fullName>
    </recommendedName>
</protein>